<dbReference type="OrthoDB" id="1689826at2"/>
<dbReference type="AlphaFoldDB" id="A0A3E2TGJ6"/>
<organism evidence="1 2">
    <name type="scientific">Anaerococcus nagyae</name>
    <dbReference type="NCBI Taxonomy" id="1755241"/>
    <lineage>
        <taxon>Bacteria</taxon>
        <taxon>Bacillati</taxon>
        <taxon>Bacillota</taxon>
        <taxon>Tissierellia</taxon>
        <taxon>Tissierellales</taxon>
        <taxon>Peptoniphilaceae</taxon>
        <taxon>Anaerococcus</taxon>
    </lineage>
</organism>
<proteinExistence type="predicted"/>
<evidence type="ECO:0000313" key="1">
    <source>
        <dbReference type="EMBL" id="RGB75280.1"/>
    </source>
</evidence>
<reference evidence="1 2" key="1">
    <citation type="submission" date="2018-08" db="EMBL/GenBank/DDBJ databases">
        <title>A genome reference for cultivated species of the human gut microbiota.</title>
        <authorList>
            <person name="Zou Y."/>
            <person name="Xue W."/>
            <person name="Luo G."/>
        </authorList>
    </citation>
    <scope>NUCLEOTIDE SEQUENCE [LARGE SCALE GENOMIC DNA]</scope>
    <source>
        <strain evidence="1 2">OF01-3</strain>
    </source>
</reference>
<name>A0A3E2TGJ6_9FIRM</name>
<dbReference type="EMBL" id="QVEU01000006">
    <property type="protein sequence ID" value="RGB75280.1"/>
    <property type="molecule type" value="Genomic_DNA"/>
</dbReference>
<keyword evidence="2" id="KW-1185">Reference proteome</keyword>
<comment type="caution">
    <text evidence="1">The sequence shown here is derived from an EMBL/GenBank/DDBJ whole genome shotgun (WGS) entry which is preliminary data.</text>
</comment>
<dbReference type="Proteomes" id="UP000261011">
    <property type="component" value="Unassembled WGS sequence"/>
</dbReference>
<gene>
    <name evidence="1" type="ORF">DXA39_07000</name>
</gene>
<accession>A0A3E2TGJ6</accession>
<sequence length="209" mass="24871">MKLKNSKVGKFVPIKTTEGIYYGGYQNSLMELGVNKFYRDRSCVVTAFTNTYLYMYHPDEEFSLDEYNKYQYEFYKRLRPHINGVPTVKALNNRVNRIRRIHGLKLDAHLLTENYFKKVSTEQKIAFINDGLRKNCPVIFINWMSNVINVMKHHGVTITECNDMGDYHELVISSWGRKYKINFEIFDRQIRSYTGLIYFERKDHGLYKS</sequence>
<dbReference type="RefSeq" id="WP_117522000.1">
    <property type="nucleotide sequence ID" value="NZ_JBHWMK010000046.1"/>
</dbReference>
<evidence type="ECO:0000313" key="2">
    <source>
        <dbReference type="Proteomes" id="UP000261011"/>
    </source>
</evidence>
<protein>
    <submittedName>
        <fullName evidence="1">Uncharacterized protein</fullName>
    </submittedName>
</protein>